<dbReference type="PROSITE" id="PS50053">
    <property type="entry name" value="UBIQUITIN_2"/>
    <property type="match status" value="1"/>
</dbReference>
<sequence>MKAKIQDKKVIPSDQQPLIFIGRQLEDGLTLANYICKKLTLDKVATMQGWNLMGWTGDEEIRVRGVTVNLWPQIGLRGGSVVLED</sequence>
<evidence type="ECO:0000313" key="4">
    <source>
        <dbReference type="Proteomes" id="UP001459277"/>
    </source>
</evidence>
<dbReference type="GO" id="GO:0003729">
    <property type="term" value="F:mRNA binding"/>
    <property type="evidence" value="ECO:0007669"/>
    <property type="project" value="UniProtKB-ARBA"/>
</dbReference>
<dbReference type="AlphaFoldDB" id="A0AAW2CR31"/>
<dbReference type="Proteomes" id="UP001459277">
    <property type="component" value="Unassembled WGS sequence"/>
</dbReference>
<evidence type="ECO:0000256" key="1">
    <source>
        <dbReference type="ARBA" id="ARBA00022499"/>
    </source>
</evidence>
<keyword evidence="4" id="KW-1185">Reference proteome</keyword>
<dbReference type="InterPro" id="IPR050158">
    <property type="entry name" value="Ubiquitin_ubiquitin-like"/>
</dbReference>
<reference evidence="3 4" key="1">
    <citation type="submission" date="2024-01" db="EMBL/GenBank/DDBJ databases">
        <title>A telomere-to-telomere, gap-free genome of sweet tea (Lithocarpus litseifolius).</title>
        <authorList>
            <person name="Zhou J."/>
        </authorList>
    </citation>
    <scope>NUCLEOTIDE SEQUENCE [LARGE SCALE GENOMIC DNA]</scope>
    <source>
        <strain evidence="3">Zhou-2022a</strain>
        <tissue evidence="3">Leaf</tissue>
    </source>
</reference>
<accession>A0AAW2CR31</accession>
<dbReference type="InterPro" id="IPR019954">
    <property type="entry name" value="Ubiquitin_CS"/>
</dbReference>
<dbReference type="Gene3D" id="3.10.20.90">
    <property type="entry name" value="Phosphatidylinositol 3-kinase Catalytic Subunit, Chain A, domain 1"/>
    <property type="match status" value="1"/>
</dbReference>
<feature type="domain" description="Ubiquitin-like" evidence="2">
    <location>
        <begin position="1"/>
        <end position="34"/>
    </location>
</feature>
<gene>
    <name evidence="3" type="ORF">SO802_014437</name>
</gene>
<evidence type="ECO:0000259" key="2">
    <source>
        <dbReference type="PROSITE" id="PS50053"/>
    </source>
</evidence>
<dbReference type="EMBL" id="JAZDWU010000005">
    <property type="protein sequence ID" value="KAL0000656.1"/>
    <property type="molecule type" value="Genomic_DNA"/>
</dbReference>
<proteinExistence type="predicted"/>
<dbReference type="Pfam" id="PF00240">
    <property type="entry name" value="ubiquitin"/>
    <property type="match status" value="1"/>
</dbReference>
<dbReference type="InterPro" id="IPR000626">
    <property type="entry name" value="Ubiquitin-like_dom"/>
</dbReference>
<organism evidence="3 4">
    <name type="scientific">Lithocarpus litseifolius</name>
    <dbReference type="NCBI Taxonomy" id="425828"/>
    <lineage>
        <taxon>Eukaryota</taxon>
        <taxon>Viridiplantae</taxon>
        <taxon>Streptophyta</taxon>
        <taxon>Embryophyta</taxon>
        <taxon>Tracheophyta</taxon>
        <taxon>Spermatophyta</taxon>
        <taxon>Magnoliopsida</taxon>
        <taxon>eudicotyledons</taxon>
        <taxon>Gunneridae</taxon>
        <taxon>Pentapetalae</taxon>
        <taxon>rosids</taxon>
        <taxon>fabids</taxon>
        <taxon>Fagales</taxon>
        <taxon>Fagaceae</taxon>
        <taxon>Lithocarpus</taxon>
    </lineage>
</organism>
<keyword evidence="1" id="KW-1017">Isopeptide bond</keyword>
<name>A0AAW2CR31_9ROSI</name>
<dbReference type="SUPFAM" id="SSF54236">
    <property type="entry name" value="Ubiquitin-like"/>
    <property type="match status" value="1"/>
</dbReference>
<evidence type="ECO:0000313" key="3">
    <source>
        <dbReference type="EMBL" id="KAL0000656.1"/>
    </source>
</evidence>
<comment type="caution">
    <text evidence="3">The sequence shown here is derived from an EMBL/GenBank/DDBJ whole genome shotgun (WGS) entry which is preliminary data.</text>
</comment>
<dbReference type="InterPro" id="IPR029071">
    <property type="entry name" value="Ubiquitin-like_domsf"/>
</dbReference>
<dbReference type="PROSITE" id="PS00299">
    <property type="entry name" value="UBIQUITIN_1"/>
    <property type="match status" value="1"/>
</dbReference>
<dbReference type="PANTHER" id="PTHR10666">
    <property type="entry name" value="UBIQUITIN"/>
    <property type="match status" value="1"/>
</dbReference>
<protein>
    <recommendedName>
        <fullName evidence="2">Ubiquitin-like domain-containing protein</fullName>
    </recommendedName>
</protein>